<feature type="active site" description="Nucleophile" evidence="8 9">
    <location>
        <position position="50"/>
    </location>
</feature>
<organism evidence="18 19">
    <name type="scientific">Serinicoccus hydrothermalis</name>
    <dbReference type="NCBI Taxonomy" id="1758689"/>
    <lineage>
        <taxon>Bacteria</taxon>
        <taxon>Bacillati</taxon>
        <taxon>Actinomycetota</taxon>
        <taxon>Actinomycetes</taxon>
        <taxon>Micrococcales</taxon>
        <taxon>Ornithinimicrobiaceae</taxon>
        <taxon>Serinicoccus</taxon>
    </lineage>
</organism>
<comment type="function">
    <text evidence="8">Catalyzes the NADPH-dependent reduction of glutamyl-tRNA(Glu) to glutamate 1-semialdehyde (GSA).</text>
</comment>
<evidence type="ECO:0000256" key="7">
    <source>
        <dbReference type="ARBA" id="ARBA00047464"/>
    </source>
</evidence>
<dbReference type="PIRSF" id="PIRSF000445">
    <property type="entry name" value="4pyrrol_synth_GluRdtase"/>
    <property type="match status" value="1"/>
</dbReference>
<evidence type="ECO:0000256" key="14">
    <source>
        <dbReference type="SAM" id="MobiDB-lite"/>
    </source>
</evidence>
<dbReference type="SUPFAM" id="SSF69742">
    <property type="entry name" value="Glutamyl tRNA-reductase catalytic, N-terminal domain"/>
    <property type="match status" value="1"/>
</dbReference>
<dbReference type="PANTHER" id="PTHR43013:SF1">
    <property type="entry name" value="GLUTAMYL-TRNA REDUCTASE"/>
    <property type="match status" value="1"/>
</dbReference>
<evidence type="ECO:0000256" key="12">
    <source>
        <dbReference type="PIRSR" id="PIRSR000445-4"/>
    </source>
</evidence>
<feature type="binding site" evidence="8 10">
    <location>
        <begin position="49"/>
        <end position="52"/>
    </location>
    <ligand>
        <name>substrate</name>
    </ligand>
</feature>
<evidence type="ECO:0000256" key="6">
    <source>
        <dbReference type="ARBA" id="ARBA00023244"/>
    </source>
</evidence>
<keyword evidence="19" id="KW-1185">Reference proteome</keyword>
<dbReference type="HAMAP" id="MF_00087">
    <property type="entry name" value="Glu_tRNA_reductase"/>
    <property type="match status" value="1"/>
</dbReference>
<evidence type="ECO:0000256" key="10">
    <source>
        <dbReference type="PIRSR" id="PIRSR000445-2"/>
    </source>
</evidence>
<dbReference type="GO" id="GO:0008883">
    <property type="term" value="F:glutamyl-tRNA reductase activity"/>
    <property type="evidence" value="ECO:0007669"/>
    <property type="project" value="UniProtKB-UniRule"/>
</dbReference>
<dbReference type="InterPro" id="IPR015895">
    <property type="entry name" value="4pyrrol_synth_GluRdtase_N"/>
</dbReference>
<dbReference type="Gene3D" id="3.30.460.30">
    <property type="entry name" value="Glutamyl-tRNA reductase, N-terminal domain"/>
    <property type="match status" value="1"/>
</dbReference>
<feature type="binding site" evidence="8 10">
    <location>
        <begin position="114"/>
        <end position="116"/>
    </location>
    <ligand>
        <name>substrate</name>
    </ligand>
</feature>
<dbReference type="EMBL" id="CP014989">
    <property type="protein sequence ID" value="ANS78826.1"/>
    <property type="molecule type" value="Genomic_DNA"/>
</dbReference>
<evidence type="ECO:0000256" key="9">
    <source>
        <dbReference type="PIRSR" id="PIRSR000445-1"/>
    </source>
</evidence>
<dbReference type="PATRIC" id="fig|1758689.4.peg.1472"/>
<dbReference type="InterPro" id="IPR000343">
    <property type="entry name" value="4pyrrol_synth_GluRdtase"/>
</dbReference>
<feature type="binding site" evidence="8 11">
    <location>
        <begin position="189"/>
        <end position="194"/>
    </location>
    <ligand>
        <name>NADP(+)</name>
        <dbReference type="ChEBI" id="CHEBI:58349"/>
    </ligand>
</feature>
<evidence type="ECO:0000256" key="11">
    <source>
        <dbReference type="PIRSR" id="PIRSR000445-3"/>
    </source>
</evidence>
<sequence>MSVLVVGLSHRTAPIDLLERAVLDADGAAGLAARLRAGDHVHEALVLSTCNRLEVVVEAGTFHGALEEIGVALGALTGLSRDQLTDHLFVHYDDRAVAHLFELACGLDSLAVGESQVLGQLREALAVAQRHGHLGPSLNPLVQQALRVGKRAHAETSIDDVSRSLVALGLDRARDVLGDLTGARTVVVGAGAMSGLAVATLVRQGVSDLVVVNRTQERAERLAAAHGVRSLPWADLASAVGSADLVITCTGAVGHVLDEGTLARARGAAGRSGAPLTLLDLALPRDVDPAVTRLRGATLWGLAELQQAAGGSAGPSLPGPGASSSSGPEEAEAVTAVRGLVATEVAAYLTERHAARLGPTLAALRTSAGRVVDAEMTRLDQRLPHLPDDERAEVRHTVQRVVDKLLHTPTTRVKQLQAGYDEVPADYAHALRELFDLDSREVAVVSSPPLGVVEKATERRKGGRS</sequence>
<feature type="binding site" evidence="8 10">
    <location>
        <position position="120"/>
    </location>
    <ligand>
        <name>substrate</name>
    </ligand>
</feature>
<dbReference type="STRING" id="1758689.SGUI_1430"/>
<dbReference type="InterPro" id="IPR036343">
    <property type="entry name" value="GluRdtase_N_sf"/>
</dbReference>
<dbReference type="KEGG" id="serj:SGUI_1430"/>
<feature type="binding site" evidence="8 10">
    <location>
        <position position="109"/>
    </location>
    <ligand>
        <name>substrate</name>
    </ligand>
</feature>
<dbReference type="UniPathway" id="UPA00251">
    <property type="reaction ID" value="UER00316"/>
</dbReference>
<keyword evidence="5 8" id="KW-0560">Oxidoreductase</keyword>
<dbReference type="InterPro" id="IPR006151">
    <property type="entry name" value="Shikm_DH/Glu-tRNA_Rdtase"/>
</dbReference>
<dbReference type="GO" id="GO:0050661">
    <property type="term" value="F:NADP binding"/>
    <property type="evidence" value="ECO:0007669"/>
    <property type="project" value="InterPro"/>
</dbReference>
<feature type="domain" description="Glutamyl-tRNA reductase N-terminal" evidence="17">
    <location>
        <begin position="6"/>
        <end position="156"/>
    </location>
</feature>
<comment type="catalytic activity">
    <reaction evidence="7 8 13">
        <text>(S)-4-amino-5-oxopentanoate + tRNA(Glu) + NADP(+) = L-glutamyl-tRNA(Glu) + NADPH + H(+)</text>
        <dbReference type="Rhea" id="RHEA:12344"/>
        <dbReference type="Rhea" id="RHEA-COMP:9663"/>
        <dbReference type="Rhea" id="RHEA-COMP:9680"/>
        <dbReference type="ChEBI" id="CHEBI:15378"/>
        <dbReference type="ChEBI" id="CHEBI:57501"/>
        <dbReference type="ChEBI" id="CHEBI:57783"/>
        <dbReference type="ChEBI" id="CHEBI:58349"/>
        <dbReference type="ChEBI" id="CHEBI:78442"/>
        <dbReference type="ChEBI" id="CHEBI:78520"/>
        <dbReference type="EC" id="1.2.1.70"/>
    </reaction>
</comment>
<dbReference type="PROSITE" id="PS00747">
    <property type="entry name" value="GLUTR"/>
    <property type="match status" value="1"/>
</dbReference>
<dbReference type="SUPFAM" id="SSF51735">
    <property type="entry name" value="NAD(P)-binding Rossmann-fold domains"/>
    <property type="match status" value="1"/>
</dbReference>
<evidence type="ECO:0000256" key="1">
    <source>
        <dbReference type="ARBA" id="ARBA00005059"/>
    </source>
</evidence>
<feature type="region of interest" description="Disordered" evidence="14">
    <location>
        <begin position="310"/>
        <end position="331"/>
    </location>
</feature>
<gene>
    <name evidence="8" type="primary">hemA</name>
    <name evidence="18" type="ORF">SGUI_1430</name>
</gene>
<dbReference type="NCBIfam" id="TIGR01035">
    <property type="entry name" value="hemA"/>
    <property type="match status" value="1"/>
</dbReference>
<reference evidence="18 19" key="1">
    <citation type="submission" date="2016-03" db="EMBL/GenBank/DDBJ databases">
        <title>Shallow-sea hydrothermal system.</title>
        <authorList>
            <person name="Tang K."/>
        </authorList>
    </citation>
    <scope>NUCLEOTIDE SEQUENCE [LARGE SCALE GENOMIC DNA]</scope>
    <source>
        <strain evidence="18 19">JLT9</strain>
    </source>
</reference>
<comment type="similarity">
    <text evidence="2 8 13">Belongs to the glutamyl-tRNA reductase family.</text>
</comment>
<evidence type="ECO:0000313" key="19">
    <source>
        <dbReference type="Proteomes" id="UP000092482"/>
    </source>
</evidence>
<evidence type="ECO:0000256" key="13">
    <source>
        <dbReference type="RuleBase" id="RU000584"/>
    </source>
</evidence>
<comment type="domain">
    <text evidence="8">Possesses an unusual extended V-shaped dimeric structure with each monomer consisting of three distinct domains arranged along a curved 'spinal' alpha-helix. The N-terminal catalytic domain specifically recognizes the glutamate moiety of the substrate. The second domain is the NADPH-binding domain, and the third C-terminal domain is responsible for dimerization.</text>
</comment>
<accession>A0A1B1NBM4</accession>
<feature type="domain" description="Quinate/shikimate 5-dehydrogenase/glutamyl-tRNA reductase" evidence="16">
    <location>
        <begin position="173"/>
        <end position="307"/>
    </location>
</feature>
<dbReference type="Pfam" id="PF00745">
    <property type="entry name" value="GlutR_dimer"/>
    <property type="match status" value="1"/>
</dbReference>
<evidence type="ECO:0000256" key="2">
    <source>
        <dbReference type="ARBA" id="ARBA00005916"/>
    </source>
</evidence>
<evidence type="ECO:0000256" key="8">
    <source>
        <dbReference type="HAMAP-Rule" id="MF_00087"/>
    </source>
</evidence>
<evidence type="ECO:0000259" key="15">
    <source>
        <dbReference type="Pfam" id="PF00745"/>
    </source>
</evidence>
<dbReference type="Pfam" id="PF01488">
    <property type="entry name" value="Shikimate_DH"/>
    <property type="match status" value="1"/>
</dbReference>
<evidence type="ECO:0000313" key="18">
    <source>
        <dbReference type="EMBL" id="ANS78826.1"/>
    </source>
</evidence>
<dbReference type="AlphaFoldDB" id="A0A1B1NBM4"/>
<dbReference type="GO" id="GO:0019353">
    <property type="term" value="P:protoporphyrinogen IX biosynthetic process from glutamate"/>
    <property type="evidence" value="ECO:0007669"/>
    <property type="project" value="TreeGrafter"/>
</dbReference>
<evidence type="ECO:0000259" key="16">
    <source>
        <dbReference type="Pfam" id="PF01488"/>
    </source>
</evidence>
<keyword evidence="6 8" id="KW-0627">Porphyrin biosynthesis</keyword>
<dbReference type="OrthoDB" id="110209at2"/>
<feature type="site" description="Important for activity" evidence="8 12">
    <location>
        <position position="99"/>
    </location>
</feature>
<comment type="subunit">
    <text evidence="8">Homodimer.</text>
</comment>
<keyword evidence="4 8" id="KW-0521">NADP</keyword>
<dbReference type="InterPro" id="IPR036291">
    <property type="entry name" value="NAD(P)-bd_dom_sf"/>
</dbReference>
<evidence type="ECO:0000259" key="17">
    <source>
        <dbReference type="Pfam" id="PF05201"/>
    </source>
</evidence>
<dbReference type="Gene3D" id="3.40.50.720">
    <property type="entry name" value="NAD(P)-binding Rossmann-like Domain"/>
    <property type="match status" value="1"/>
</dbReference>
<dbReference type="RefSeq" id="WP_066638169.1">
    <property type="nucleotide sequence ID" value="NZ_CP014989.1"/>
</dbReference>
<protein>
    <recommendedName>
        <fullName evidence="3 8">Glutamyl-tRNA reductase</fullName>
        <shortName evidence="8">GluTR</shortName>
        <ecNumber evidence="3 8">1.2.1.70</ecNumber>
    </recommendedName>
</protein>
<dbReference type="InterPro" id="IPR036453">
    <property type="entry name" value="GluRdtase_dimer_dom_sf"/>
</dbReference>
<dbReference type="PANTHER" id="PTHR43013">
    <property type="entry name" value="GLUTAMYL-TRNA REDUCTASE"/>
    <property type="match status" value="1"/>
</dbReference>
<evidence type="ECO:0000256" key="5">
    <source>
        <dbReference type="ARBA" id="ARBA00023002"/>
    </source>
</evidence>
<dbReference type="SUPFAM" id="SSF69075">
    <property type="entry name" value="Glutamyl tRNA-reductase dimerization domain"/>
    <property type="match status" value="1"/>
</dbReference>
<dbReference type="NCBIfam" id="NF000744">
    <property type="entry name" value="PRK00045.1-3"/>
    <property type="match status" value="1"/>
</dbReference>
<evidence type="ECO:0000256" key="3">
    <source>
        <dbReference type="ARBA" id="ARBA00012970"/>
    </source>
</evidence>
<evidence type="ECO:0000256" key="4">
    <source>
        <dbReference type="ARBA" id="ARBA00022857"/>
    </source>
</evidence>
<dbReference type="Pfam" id="PF05201">
    <property type="entry name" value="GlutR_N"/>
    <property type="match status" value="1"/>
</dbReference>
<name>A0A1B1NBM4_9MICO</name>
<dbReference type="InterPro" id="IPR018214">
    <property type="entry name" value="GluRdtase_CS"/>
</dbReference>
<dbReference type="FunFam" id="3.30.460.30:FF:000001">
    <property type="entry name" value="Glutamyl-tRNA reductase"/>
    <property type="match status" value="1"/>
</dbReference>
<proteinExistence type="inferred from homology"/>
<comment type="pathway">
    <text evidence="1 8 13">Porphyrin-containing compound metabolism; protoporphyrin-IX biosynthesis; 5-aminolevulinate from L-glutamyl-tRNA(Glu): step 1/2.</text>
</comment>
<dbReference type="EC" id="1.2.1.70" evidence="3 8"/>
<feature type="domain" description="Tetrapyrrole biosynthesis glutamyl-tRNA reductase dimerisation" evidence="15">
    <location>
        <begin position="337"/>
        <end position="437"/>
    </location>
</feature>
<dbReference type="InterPro" id="IPR015896">
    <property type="entry name" value="4pyrrol_synth_GluRdtase_dimer"/>
</dbReference>
<dbReference type="CDD" id="cd05213">
    <property type="entry name" value="NAD_bind_Glutamyl_tRNA_reduct"/>
    <property type="match status" value="1"/>
</dbReference>
<dbReference type="Proteomes" id="UP000092482">
    <property type="component" value="Chromosome"/>
</dbReference>
<comment type="miscellaneous">
    <text evidence="8">During catalysis, the active site Cys acts as a nucleophile attacking the alpha-carbonyl group of tRNA-bound glutamate with the formation of a thioester intermediate between enzyme and glutamate, and the concomitant release of tRNA(Glu). The thioester intermediate is finally reduced by direct hydride transfer from NADPH, to form the product GSA.</text>
</comment>
<feature type="compositionally biased region" description="Low complexity" evidence="14">
    <location>
        <begin position="310"/>
        <end position="328"/>
    </location>
</feature>